<dbReference type="Proteomes" id="UP000274556">
    <property type="component" value="Unassembled WGS sequence"/>
</dbReference>
<dbReference type="PANTHER" id="PTHR48098">
    <property type="entry name" value="ENTEROCHELIN ESTERASE-RELATED"/>
    <property type="match status" value="1"/>
</dbReference>
<evidence type="ECO:0000313" key="1">
    <source>
        <dbReference type="EMBL" id="RKT47708.1"/>
    </source>
</evidence>
<dbReference type="Gene3D" id="3.40.50.1820">
    <property type="entry name" value="alpha/beta hydrolase"/>
    <property type="match status" value="1"/>
</dbReference>
<name>A0A495VIM3_9GAMM</name>
<dbReference type="PANTHER" id="PTHR48098:SF3">
    <property type="entry name" value="IRON(III) ENTEROBACTIN ESTERASE"/>
    <property type="match status" value="1"/>
</dbReference>
<dbReference type="Pfam" id="PF00756">
    <property type="entry name" value="Esterase"/>
    <property type="match status" value="1"/>
</dbReference>
<sequence>MRHIVNREYYRWYSPRLGREMELLVFGNAGAKVLVFPTRDGRFHEYEDLRIVEALRPKLEAGQLQLYCVDSIDRETFYCGWCNPADRIRRHHAFEEYILNEVMPLMSNKNSHPCTIAHGCSLGAYHAANIAFRHPHLFRKLAAFSGRYDLTLQVAEFQDLLGGYRDDLVYFHTPAHFLPNLACPWRLDALRGMDIVLVVGQDDPFRDNNRHIGQILRDKGARPTLHEWEGRAHQGHHWRRMAPLYL</sequence>
<evidence type="ECO:0000313" key="2">
    <source>
        <dbReference type="Proteomes" id="UP000274556"/>
    </source>
</evidence>
<dbReference type="InterPro" id="IPR029058">
    <property type="entry name" value="AB_hydrolase_fold"/>
</dbReference>
<proteinExistence type="predicted"/>
<organism evidence="1 2">
    <name type="scientific">Thiocapsa rosea</name>
    <dbReference type="NCBI Taxonomy" id="69360"/>
    <lineage>
        <taxon>Bacteria</taxon>
        <taxon>Pseudomonadati</taxon>
        <taxon>Pseudomonadota</taxon>
        <taxon>Gammaproteobacteria</taxon>
        <taxon>Chromatiales</taxon>
        <taxon>Chromatiaceae</taxon>
        <taxon>Thiocapsa</taxon>
    </lineage>
</organism>
<gene>
    <name evidence="1" type="ORF">BDD21_5312</name>
</gene>
<keyword evidence="2" id="KW-1185">Reference proteome</keyword>
<dbReference type="AlphaFoldDB" id="A0A495VIM3"/>
<dbReference type="InterPro" id="IPR050583">
    <property type="entry name" value="Mycobacterial_A85_antigen"/>
</dbReference>
<dbReference type="EMBL" id="RBXL01000001">
    <property type="protein sequence ID" value="RKT47708.1"/>
    <property type="molecule type" value="Genomic_DNA"/>
</dbReference>
<reference evidence="1 2" key="1">
    <citation type="submission" date="2018-10" db="EMBL/GenBank/DDBJ databases">
        <title>Genomic Encyclopedia of Archaeal and Bacterial Type Strains, Phase II (KMG-II): from individual species to whole genera.</title>
        <authorList>
            <person name="Goeker M."/>
        </authorList>
    </citation>
    <scope>NUCLEOTIDE SEQUENCE [LARGE SCALE GENOMIC DNA]</scope>
    <source>
        <strain evidence="1 2">DSM 235</strain>
    </source>
</reference>
<comment type="caution">
    <text evidence="1">The sequence shown here is derived from an EMBL/GenBank/DDBJ whole genome shotgun (WGS) entry which is preliminary data.</text>
</comment>
<protein>
    <submittedName>
        <fullName evidence="1">Esterase/lipase superfamily enzyme</fullName>
    </submittedName>
</protein>
<dbReference type="RefSeq" id="WP_245969849.1">
    <property type="nucleotide sequence ID" value="NZ_RBXL01000001.1"/>
</dbReference>
<dbReference type="InterPro" id="IPR000801">
    <property type="entry name" value="Esterase-like"/>
</dbReference>
<accession>A0A495VIM3</accession>
<dbReference type="SUPFAM" id="SSF53474">
    <property type="entry name" value="alpha/beta-Hydrolases"/>
    <property type="match status" value="1"/>
</dbReference>